<reference evidence="2" key="2">
    <citation type="journal article" date="2019" name="Genome Biol. Evol.">
        <title>Day and night: Metabolic profiles and evolutionary relationships of six axenic non-marine cyanobacteria.</title>
        <authorList>
            <person name="Will S.E."/>
            <person name="Henke P."/>
            <person name="Boedeker C."/>
            <person name="Huang S."/>
            <person name="Brinkmann H."/>
            <person name="Rohde M."/>
            <person name="Jarek M."/>
            <person name="Friedl T."/>
            <person name="Seufert S."/>
            <person name="Schumacher M."/>
            <person name="Overmann J."/>
            <person name="Neumann-Schaal M."/>
            <person name="Petersen J."/>
        </authorList>
    </citation>
    <scope>NUCLEOTIDE SEQUENCE [LARGE SCALE GENOMIC DNA]</scope>
    <source>
        <strain evidence="2">PCC 7102</strain>
    </source>
</reference>
<evidence type="ECO:0000259" key="1">
    <source>
        <dbReference type="PROSITE" id="PS51186"/>
    </source>
</evidence>
<dbReference type="AlphaFoldDB" id="A0A3S1DI29"/>
<dbReference type="PANTHER" id="PTHR47443:SF3">
    <property type="entry name" value="GCN5-RELATED N-ACETYLTRANSFERASE 4, CHLOROPLASTIC"/>
    <property type="match status" value="1"/>
</dbReference>
<dbReference type="CDD" id="cd04301">
    <property type="entry name" value="NAT_SF"/>
    <property type="match status" value="1"/>
</dbReference>
<dbReference type="PROSITE" id="PS51186">
    <property type="entry name" value="GNAT"/>
    <property type="match status" value="1"/>
</dbReference>
<dbReference type="EMBL" id="RSCL01000001">
    <property type="protein sequence ID" value="RUT10239.1"/>
    <property type="molecule type" value="Genomic_DNA"/>
</dbReference>
<reference evidence="2" key="1">
    <citation type="submission" date="2018-12" db="EMBL/GenBank/DDBJ databases">
        <authorList>
            <person name="Will S."/>
            <person name="Neumann-Schaal M."/>
            <person name="Henke P."/>
        </authorList>
    </citation>
    <scope>NUCLEOTIDE SEQUENCE</scope>
    <source>
        <strain evidence="2">PCC 7102</strain>
    </source>
</reference>
<evidence type="ECO:0000313" key="3">
    <source>
        <dbReference type="Proteomes" id="UP000271624"/>
    </source>
</evidence>
<accession>A0A3S1DI29</accession>
<dbReference type="Pfam" id="PF00583">
    <property type="entry name" value="Acetyltransf_1"/>
    <property type="match status" value="1"/>
</dbReference>
<proteinExistence type="predicted"/>
<comment type="caution">
    <text evidence="2">The sequence shown here is derived from an EMBL/GenBank/DDBJ whole genome shotgun (WGS) entry which is preliminary data.</text>
</comment>
<keyword evidence="3" id="KW-1185">Reference proteome</keyword>
<organism evidence="2 3">
    <name type="scientific">Dulcicalothrix desertica PCC 7102</name>
    <dbReference type="NCBI Taxonomy" id="232991"/>
    <lineage>
        <taxon>Bacteria</taxon>
        <taxon>Bacillati</taxon>
        <taxon>Cyanobacteriota</taxon>
        <taxon>Cyanophyceae</taxon>
        <taxon>Nostocales</taxon>
        <taxon>Calotrichaceae</taxon>
        <taxon>Dulcicalothrix</taxon>
    </lineage>
</organism>
<protein>
    <submittedName>
        <fullName evidence="2">GNAT family N-acetyltransferase</fullName>
    </submittedName>
</protein>
<keyword evidence="2" id="KW-0808">Transferase</keyword>
<dbReference type="Proteomes" id="UP000271624">
    <property type="component" value="Unassembled WGS sequence"/>
</dbReference>
<gene>
    <name evidence="2" type="ORF">DSM106972_007340</name>
</gene>
<dbReference type="SUPFAM" id="SSF55729">
    <property type="entry name" value="Acyl-CoA N-acyltransferases (Nat)"/>
    <property type="match status" value="1"/>
</dbReference>
<sequence length="184" mass="21089">MNADSWGRQFQVRAAYADDLNDVAQIITESFHSPSGFWGWTLPLLRLGIYEDLRHRLASPAPHQLCLVAVDMANTNNTKAGTVELGVRYNDTWGHASKSFVYLSNLAVHPNYRRQGVGSSLLANCEKLARSWGFQDIYLHVLETNHTARQLYFKLGYRVHKVETGWNLFFFKRAPQILLHKRLS</sequence>
<dbReference type="PANTHER" id="PTHR47443">
    <property type="entry name" value="ACYL-COA N-ACYLTRANSFERASES (NAT) SUPERFAMILY PROTEIN"/>
    <property type="match status" value="1"/>
</dbReference>
<name>A0A3S1DI29_9CYAN</name>
<feature type="domain" description="N-acetyltransferase" evidence="1">
    <location>
        <begin position="10"/>
        <end position="184"/>
    </location>
</feature>
<dbReference type="InterPro" id="IPR000182">
    <property type="entry name" value="GNAT_dom"/>
</dbReference>
<dbReference type="GO" id="GO:0016747">
    <property type="term" value="F:acyltransferase activity, transferring groups other than amino-acyl groups"/>
    <property type="evidence" value="ECO:0007669"/>
    <property type="project" value="InterPro"/>
</dbReference>
<evidence type="ECO:0000313" key="2">
    <source>
        <dbReference type="EMBL" id="RUT10239.1"/>
    </source>
</evidence>
<dbReference type="InterPro" id="IPR016181">
    <property type="entry name" value="Acyl_CoA_acyltransferase"/>
</dbReference>
<dbReference type="Gene3D" id="3.40.630.30">
    <property type="match status" value="1"/>
</dbReference>